<proteinExistence type="predicted"/>
<dbReference type="Gene3D" id="3.90.550.10">
    <property type="entry name" value="Spore Coat Polysaccharide Biosynthesis Protein SpsA, Chain A"/>
    <property type="match status" value="1"/>
</dbReference>
<evidence type="ECO:0000313" key="5">
    <source>
        <dbReference type="Proteomes" id="UP000254476"/>
    </source>
</evidence>
<dbReference type="GO" id="GO:0016758">
    <property type="term" value="F:hexosyltransferase activity"/>
    <property type="evidence" value="ECO:0007669"/>
    <property type="project" value="UniProtKB-ARBA"/>
</dbReference>
<reference evidence="3 5" key="2">
    <citation type="submission" date="2018-06" db="EMBL/GenBank/DDBJ databases">
        <authorList>
            <consortium name="Pathogen Informatics"/>
            <person name="Doyle S."/>
        </authorList>
    </citation>
    <scope>NUCLEOTIDE SEQUENCE [LARGE SCALE GENOMIC DNA]</scope>
    <source>
        <strain evidence="3 5">NCTC12388</strain>
    </source>
</reference>
<reference evidence="2 4" key="1">
    <citation type="submission" date="2015-11" db="EMBL/GenBank/DDBJ databases">
        <title>Genomic analysis of 38 Legionella species identifies large and diverse effector repertoires.</title>
        <authorList>
            <person name="Burstein D."/>
            <person name="Amaro F."/>
            <person name="Zusman T."/>
            <person name="Lifshitz Z."/>
            <person name="Cohen O."/>
            <person name="Gilbert J.A."/>
            <person name="Pupko T."/>
            <person name="Shuman H.A."/>
            <person name="Segal G."/>
        </authorList>
    </citation>
    <scope>NUCLEOTIDE SEQUENCE [LARGE SCALE GENOMIC DNA]</scope>
    <source>
        <strain evidence="2 4">Lyon 8420412</strain>
    </source>
</reference>
<dbReference type="EMBL" id="LNYE01000020">
    <property type="protein sequence ID" value="KTD11588.1"/>
    <property type="molecule type" value="Genomic_DNA"/>
</dbReference>
<dbReference type="Proteomes" id="UP000254476">
    <property type="component" value="Unassembled WGS sequence"/>
</dbReference>
<evidence type="ECO:0000313" key="4">
    <source>
        <dbReference type="Proteomes" id="UP000054691"/>
    </source>
</evidence>
<dbReference type="PANTHER" id="PTHR22916">
    <property type="entry name" value="GLYCOSYLTRANSFERASE"/>
    <property type="match status" value="1"/>
</dbReference>
<name>A0A378J2Q6_9GAMM</name>
<dbReference type="EMBL" id="UGOB01000001">
    <property type="protein sequence ID" value="STX41207.1"/>
    <property type="molecule type" value="Genomic_DNA"/>
</dbReference>
<evidence type="ECO:0000259" key="1">
    <source>
        <dbReference type="Pfam" id="PF00535"/>
    </source>
</evidence>
<evidence type="ECO:0000313" key="3">
    <source>
        <dbReference type="EMBL" id="STX41207.1"/>
    </source>
</evidence>
<keyword evidence="3" id="KW-0808">Transferase</keyword>
<dbReference type="PANTHER" id="PTHR22916:SF3">
    <property type="entry name" value="UDP-GLCNAC:BETAGAL BETA-1,3-N-ACETYLGLUCOSAMINYLTRANSFERASE-LIKE PROTEIN 1"/>
    <property type="match status" value="1"/>
</dbReference>
<dbReference type="InterPro" id="IPR001173">
    <property type="entry name" value="Glyco_trans_2-like"/>
</dbReference>
<gene>
    <name evidence="3" type="primary">kfoC_2</name>
    <name evidence="2" type="ORF">Lgra_1046</name>
    <name evidence="3" type="ORF">NCTC12388_00186</name>
</gene>
<sequence length="308" mass="35222">MILNHLHPLVSIVIPAYNGMPYLEEAIESVLSQDYPNIELIVLDDGSTDNTFEFLKKYKGTFYFDSHANMGQAATLNKGWQLSRGDIIGYLSADDLLTKNAVSTTVNAFLENTDIVLTYPDNYVINSKSEIIRKHTAPEYDYYDFIIHAKCRIGVGAFFLKSAFNQIGGWDSKYRLMPDYAYQLRLAKIGKFKYIPQVLGYSRLHAQALSLNKVSPEAADEFITLMKNEFKMITDEKLINIKDKILSRSYLFSARTHLESGRYKTAIHYIATAIKLDLSQLLKQDFYRITLNAFLKKIYIKKIQGASK</sequence>
<dbReference type="AlphaFoldDB" id="A0A378J2Q6"/>
<dbReference type="Proteomes" id="UP000054691">
    <property type="component" value="Unassembled WGS sequence"/>
</dbReference>
<keyword evidence="4" id="KW-1185">Reference proteome</keyword>
<organism evidence="3 5">
    <name type="scientific">Legionella gratiana</name>
    <dbReference type="NCBI Taxonomy" id="45066"/>
    <lineage>
        <taxon>Bacteria</taxon>
        <taxon>Pseudomonadati</taxon>
        <taxon>Pseudomonadota</taxon>
        <taxon>Gammaproteobacteria</taxon>
        <taxon>Legionellales</taxon>
        <taxon>Legionellaceae</taxon>
        <taxon>Legionella</taxon>
    </lineage>
</organism>
<protein>
    <submittedName>
        <fullName evidence="3">Glycosyl transferase, family 2</fullName>
    </submittedName>
</protein>
<dbReference type="SUPFAM" id="SSF53448">
    <property type="entry name" value="Nucleotide-diphospho-sugar transferases"/>
    <property type="match status" value="1"/>
</dbReference>
<dbReference type="STRING" id="45066.Lgra_1046"/>
<evidence type="ECO:0000313" key="2">
    <source>
        <dbReference type="EMBL" id="KTD11588.1"/>
    </source>
</evidence>
<dbReference type="Pfam" id="PF00535">
    <property type="entry name" value="Glycos_transf_2"/>
    <property type="match status" value="1"/>
</dbReference>
<dbReference type="InterPro" id="IPR029044">
    <property type="entry name" value="Nucleotide-diphossugar_trans"/>
</dbReference>
<accession>A0A378J2Q6</accession>
<feature type="domain" description="Glycosyltransferase 2-like" evidence="1">
    <location>
        <begin position="11"/>
        <end position="164"/>
    </location>
</feature>